<dbReference type="GO" id="GO:0006281">
    <property type="term" value="P:DNA repair"/>
    <property type="evidence" value="ECO:0007669"/>
    <property type="project" value="UniProtKB-KW"/>
</dbReference>
<dbReference type="GO" id="GO:0006310">
    <property type="term" value="P:DNA recombination"/>
    <property type="evidence" value="ECO:0007669"/>
    <property type="project" value="UniProtKB-KW"/>
</dbReference>
<dbReference type="InterPro" id="IPR027417">
    <property type="entry name" value="P-loop_NTPase"/>
</dbReference>
<keyword evidence="1" id="KW-0067">ATP-binding</keyword>
<evidence type="ECO:0000256" key="1">
    <source>
        <dbReference type="RuleBase" id="RU363044"/>
    </source>
</evidence>
<dbReference type="PANTHER" id="PTHR10492">
    <property type="match status" value="1"/>
</dbReference>
<keyword evidence="1" id="KW-0234">DNA repair</keyword>
<dbReference type="AlphaFoldDB" id="A0A4C1VFG4"/>
<evidence type="ECO:0000313" key="3">
    <source>
        <dbReference type="EMBL" id="GBP36694.1"/>
    </source>
</evidence>
<dbReference type="InterPro" id="IPR010285">
    <property type="entry name" value="DNA_helicase_pif1-like_DEAD"/>
</dbReference>
<dbReference type="Gene3D" id="3.30.420.10">
    <property type="entry name" value="Ribonuclease H-like superfamily/Ribonuclease H"/>
    <property type="match status" value="1"/>
</dbReference>
<dbReference type="EC" id="5.6.2.3" evidence="1"/>
<dbReference type="GO" id="GO:0003676">
    <property type="term" value="F:nucleic acid binding"/>
    <property type="evidence" value="ECO:0007669"/>
    <property type="project" value="InterPro"/>
</dbReference>
<dbReference type="Proteomes" id="UP000299102">
    <property type="component" value="Unassembled WGS sequence"/>
</dbReference>
<name>A0A4C1VFG4_EUMVA</name>
<comment type="similarity">
    <text evidence="1">Belongs to the helicase family.</text>
</comment>
<dbReference type="EMBL" id="BGZK01000321">
    <property type="protein sequence ID" value="GBP36694.1"/>
    <property type="molecule type" value="Genomic_DNA"/>
</dbReference>
<dbReference type="PANTHER" id="PTHR10492:SF94">
    <property type="entry name" value="ATP-DEPENDENT DNA HELICASE"/>
    <property type="match status" value="1"/>
</dbReference>
<organism evidence="3 4">
    <name type="scientific">Eumeta variegata</name>
    <name type="common">Bagworm moth</name>
    <name type="synonym">Eumeta japonica</name>
    <dbReference type="NCBI Taxonomy" id="151549"/>
    <lineage>
        <taxon>Eukaryota</taxon>
        <taxon>Metazoa</taxon>
        <taxon>Ecdysozoa</taxon>
        <taxon>Arthropoda</taxon>
        <taxon>Hexapoda</taxon>
        <taxon>Insecta</taxon>
        <taxon>Pterygota</taxon>
        <taxon>Neoptera</taxon>
        <taxon>Endopterygota</taxon>
        <taxon>Lepidoptera</taxon>
        <taxon>Glossata</taxon>
        <taxon>Ditrysia</taxon>
        <taxon>Tineoidea</taxon>
        <taxon>Psychidae</taxon>
        <taxon>Oiketicinae</taxon>
        <taxon>Eumeta</taxon>
    </lineage>
</organism>
<dbReference type="Pfam" id="PF05970">
    <property type="entry name" value="PIF1"/>
    <property type="match status" value="1"/>
</dbReference>
<dbReference type="InterPro" id="IPR036397">
    <property type="entry name" value="RNaseH_sf"/>
</dbReference>
<reference evidence="3 4" key="1">
    <citation type="journal article" date="2019" name="Commun. Biol.">
        <title>The bagworm genome reveals a unique fibroin gene that provides high tensile strength.</title>
        <authorList>
            <person name="Kono N."/>
            <person name="Nakamura H."/>
            <person name="Ohtoshi R."/>
            <person name="Tomita M."/>
            <person name="Numata K."/>
            <person name="Arakawa K."/>
        </authorList>
    </citation>
    <scope>NUCLEOTIDE SEQUENCE [LARGE SCALE GENOMIC DNA]</scope>
</reference>
<comment type="cofactor">
    <cofactor evidence="1">
        <name>Mg(2+)</name>
        <dbReference type="ChEBI" id="CHEBI:18420"/>
    </cofactor>
</comment>
<keyword evidence="1 3" id="KW-0347">Helicase</keyword>
<gene>
    <name evidence="3" type="primary">pif1</name>
    <name evidence="3" type="ORF">EVAR_35280_1</name>
</gene>
<feature type="domain" description="DNA helicase Pif1-like DEAD-box helicase" evidence="2">
    <location>
        <begin position="96"/>
        <end position="251"/>
    </location>
</feature>
<keyword evidence="1" id="KW-0378">Hydrolase</keyword>
<dbReference type="GO" id="GO:0043139">
    <property type="term" value="F:5'-3' DNA helicase activity"/>
    <property type="evidence" value="ECO:0007669"/>
    <property type="project" value="UniProtKB-EC"/>
</dbReference>
<dbReference type="SUPFAM" id="SSF52540">
    <property type="entry name" value="P-loop containing nucleoside triphosphate hydrolases"/>
    <property type="match status" value="1"/>
</dbReference>
<dbReference type="GO" id="GO:0000723">
    <property type="term" value="P:telomere maintenance"/>
    <property type="evidence" value="ECO:0007669"/>
    <property type="project" value="InterPro"/>
</dbReference>
<sequence>MGHLPAERTNLEFPFFDTGADYAGPIMIAERKGRGCKSIKTYISIFVCLANRDVHLELVSDLTKEAFISALNRLTVRRGKPSNIFSDNGTSFVGAFNELSNILKQDFSSHFTVDAPCGTGKTFLINLILAEFRANKVIVLVLASSGIAPTVMDGGRIAHSAFKLPLNIADYELPVGDITKSSAREQILKQCKAITWDESTIAHRKSLEAFNRILQDLRDNTNVMEGVLLMLQATFVKRYPSFRNQCRRMKLTFA</sequence>
<dbReference type="GO" id="GO:0016887">
    <property type="term" value="F:ATP hydrolysis activity"/>
    <property type="evidence" value="ECO:0007669"/>
    <property type="project" value="RHEA"/>
</dbReference>
<keyword evidence="1" id="KW-0227">DNA damage</keyword>
<dbReference type="GO" id="GO:0005524">
    <property type="term" value="F:ATP binding"/>
    <property type="evidence" value="ECO:0007669"/>
    <property type="project" value="UniProtKB-KW"/>
</dbReference>
<evidence type="ECO:0000259" key="2">
    <source>
        <dbReference type="Pfam" id="PF05970"/>
    </source>
</evidence>
<comment type="caution">
    <text evidence="3">The sequence shown here is derived from an EMBL/GenBank/DDBJ whole genome shotgun (WGS) entry which is preliminary data.</text>
</comment>
<dbReference type="SUPFAM" id="SSF53098">
    <property type="entry name" value="Ribonuclease H-like"/>
    <property type="match status" value="1"/>
</dbReference>
<keyword evidence="1" id="KW-0233">DNA recombination</keyword>
<proteinExistence type="inferred from homology"/>
<accession>A0A4C1VFG4</accession>
<comment type="catalytic activity">
    <reaction evidence="1">
        <text>ATP + H2O = ADP + phosphate + H(+)</text>
        <dbReference type="Rhea" id="RHEA:13065"/>
        <dbReference type="ChEBI" id="CHEBI:15377"/>
        <dbReference type="ChEBI" id="CHEBI:15378"/>
        <dbReference type="ChEBI" id="CHEBI:30616"/>
        <dbReference type="ChEBI" id="CHEBI:43474"/>
        <dbReference type="ChEBI" id="CHEBI:456216"/>
        <dbReference type="EC" id="5.6.2.3"/>
    </reaction>
</comment>
<dbReference type="InterPro" id="IPR012337">
    <property type="entry name" value="RNaseH-like_sf"/>
</dbReference>
<dbReference type="OrthoDB" id="8036689at2759"/>
<evidence type="ECO:0000313" key="4">
    <source>
        <dbReference type="Proteomes" id="UP000299102"/>
    </source>
</evidence>
<keyword evidence="4" id="KW-1185">Reference proteome</keyword>
<keyword evidence="1" id="KW-0547">Nucleotide-binding</keyword>
<protein>
    <recommendedName>
        <fullName evidence="1">ATP-dependent DNA helicase</fullName>
        <ecNumber evidence="1">5.6.2.3</ecNumber>
    </recommendedName>
</protein>